<evidence type="ECO:0000313" key="12">
    <source>
        <dbReference type="Proteomes" id="UP000177082"/>
    </source>
</evidence>
<feature type="transmembrane region" description="Helical" evidence="10">
    <location>
        <begin position="82"/>
        <end position="102"/>
    </location>
</feature>
<evidence type="ECO:0000256" key="2">
    <source>
        <dbReference type="ARBA" id="ARBA00004687"/>
    </source>
</evidence>
<dbReference type="STRING" id="1802519.A2961_03080"/>
<dbReference type="Proteomes" id="UP000177082">
    <property type="component" value="Unassembled WGS sequence"/>
</dbReference>
<evidence type="ECO:0000256" key="9">
    <source>
        <dbReference type="ARBA" id="ARBA00023136"/>
    </source>
</evidence>
<dbReference type="GO" id="GO:0031501">
    <property type="term" value="C:mannosyltransferase complex"/>
    <property type="evidence" value="ECO:0007669"/>
    <property type="project" value="TreeGrafter"/>
</dbReference>
<evidence type="ECO:0000256" key="1">
    <source>
        <dbReference type="ARBA" id="ARBA00004477"/>
    </source>
</evidence>
<proteinExistence type="predicted"/>
<organism evidence="11 12">
    <name type="scientific">Candidatus Woesebacteria bacterium RIFCSPLOWO2_01_FULL_39_21</name>
    <dbReference type="NCBI Taxonomy" id="1802519"/>
    <lineage>
        <taxon>Bacteria</taxon>
        <taxon>Candidatus Woeseibacteriota</taxon>
    </lineage>
</organism>
<feature type="transmembrane region" description="Helical" evidence="10">
    <location>
        <begin position="188"/>
        <end position="205"/>
    </location>
</feature>
<feature type="transmembrane region" description="Helical" evidence="10">
    <location>
        <begin position="53"/>
        <end position="76"/>
    </location>
</feature>
<evidence type="ECO:0000256" key="3">
    <source>
        <dbReference type="ARBA" id="ARBA00022502"/>
    </source>
</evidence>
<keyword evidence="4" id="KW-0328">Glycosyltransferase</keyword>
<keyword evidence="8 10" id="KW-1133">Transmembrane helix</keyword>
<keyword evidence="5" id="KW-0808">Transferase</keyword>
<dbReference type="GO" id="GO:0004376">
    <property type="term" value="F:GPI mannosyltransferase activity"/>
    <property type="evidence" value="ECO:0007669"/>
    <property type="project" value="InterPro"/>
</dbReference>
<evidence type="ECO:0000256" key="4">
    <source>
        <dbReference type="ARBA" id="ARBA00022676"/>
    </source>
</evidence>
<dbReference type="InterPro" id="IPR007315">
    <property type="entry name" value="PIG-V/Gpi18"/>
</dbReference>
<evidence type="ECO:0000256" key="10">
    <source>
        <dbReference type="SAM" id="Phobius"/>
    </source>
</evidence>
<keyword evidence="9 10" id="KW-0472">Membrane</keyword>
<keyword evidence="7" id="KW-0256">Endoplasmic reticulum</keyword>
<feature type="transmembrane region" description="Helical" evidence="10">
    <location>
        <begin position="329"/>
        <end position="348"/>
    </location>
</feature>
<comment type="pathway">
    <text evidence="2">Glycolipid biosynthesis; glycosylphosphatidylinositol-anchor biosynthesis.</text>
</comment>
<evidence type="ECO:0000256" key="8">
    <source>
        <dbReference type="ARBA" id="ARBA00022989"/>
    </source>
</evidence>
<keyword evidence="6 10" id="KW-0812">Transmembrane</keyword>
<keyword evidence="3" id="KW-0337">GPI-anchor biosynthesis</keyword>
<protein>
    <recommendedName>
        <fullName evidence="13">Glycosyltransferase RgtA/B/C/D-like domain-containing protein</fullName>
    </recommendedName>
</protein>
<dbReference type="GO" id="GO:0016020">
    <property type="term" value="C:membrane"/>
    <property type="evidence" value="ECO:0007669"/>
    <property type="project" value="GOC"/>
</dbReference>
<feature type="transmembrane region" description="Helical" evidence="10">
    <location>
        <begin position="6"/>
        <end position="32"/>
    </location>
</feature>
<dbReference type="Pfam" id="PF04188">
    <property type="entry name" value="Mannosyl_trans2"/>
    <property type="match status" value="1"/>
</dbReference>
<reference evidence="11 12" key="1">
    <citation type="journal article" date="2016" name="Nat. Commun.">
        <title>Thousands of microbial genomes shed light on interconnected biogeochemical processes in an aquifer system.</title>
        <authorList>
            <person name="Anantharaman K."/>
            <person name="Brown C.T."/>
            <person name="Hug L.A."/>
            <person name="Sharon I."/>
            <person name="Castelle C.J."/>
            <person name="Probst A.J."/>
            <person name="Thomas B.C."/>
            <person name="Singh A."/>
            <person name="Wilkins M.J."/>
            <person name="Karaoz U."/>
            <person name="Brodie E.L."/>
            <person name="Williams K.H."/>
            <person name="Hubbard S.S."/>
            <person name="Banfield J.F."/>
        </authorList>
    </citation>
    <scope>NUCLEOTIDE SEQUENCE [LARGE SCALE GENOMIC DNA]</scope>
</reference>
<comment type="caution">
    <text evidence="11">The sequence shown here is derived from an EMBL/GenBank/DDBJ whole genome shotgun (WGS) entry which is preliminary data.</text>
</comment>
<dbReference type="GO" id="GO:0000009">
    <property type="term" value="F:alpha-1,6-mannosyltransferase activity"/>
    <property type="evidence" value="ECO:0007669"/>
    <property type="project" value="InterPro"/>
</dbReference>
<feature type="transmembrane region" description="Helical" evidence="10">
    <location>
        <begin position="282"/>
        <end position="301"/>
    </location>
</feature>
<evidence type="ECO:0000256" key="5">
    <source>
        <dbReference type="ARBA" id="ARBA00022679"/>
    </source>
</evidence>
<evidence type="ECO:0000256" key="7">
    <source>
        <dbReference type="ARBA" id="ARBA00022824"/>
    </source>
</evidence>
<gene>
    <name evidence="11" type="ORF">A2961_03080</name>
</gene>
<accession>A0A1F8BH93</accession>
<name>A0A1F8BH93_9BACT</name>
<dbReference type="EMBL" id="MGHF01000017">
    <property type="protein sequence ID" value="OGM63421.1"/>
    <property type="molecule type" value="Genomic_DNA"/>
</dbReference>
<comment type="subcellular location">
    <subcellularLocation>
        <location evidence="1">Endoplasmic reticulum membrane</location>
        <topology evidence="1">Multi-pass membrane protein</topology>
    </subcellularLocation>
</comment>
<dbReference type="AlphaFoldDB" id="A0A1F8BH93"/>
<dbReference type="GO" id="GO:0006506">
    <property type="term" value="P:GPI anchor biosynthetic process"/>
    <property type="evidence" value="ECO:0007669"/>
    <property type="project" value="UniProtKB-UniPathway"/>
</dbReference>
<evidence type="ECO:0008006" key="13">
    <source>
        <dbReference type="Google" id="ProtNLM"/>
    </source>
</evidence>
<sequence length="353" mass="41214">MGKLLIFLISTRLVLFVSLFFINGEFVISTLGERWDGNSYRFIAENGYVPQNLVGSEFIVFLPLFPTILRFFSFLGLQTETIAFFVSNIFFILGSLILYKLLKIDYEEKFSKEVVILISLFPTSYFFSAGYPESLFLFLTAVSFYFARKSNFLLGFLFAGLASITRPTGIFIFPAILYLLLKTKNISKLIYVLPGLIFPIYYLYLNFKLNQDPFSFSLFLKNYWQKSFALPWEGITKSFKLMTHFDWDTYQRVTAGLFEGLSSFLAWIFSLLTLFKRSNINFAYFIFMFLSTLLFTSTGFILSAPRYILSMFPFLIILQLLLKYKLFKVVWVLLSSILLIFYTNAFYLGRWAF</sequence>
<evidence type="ECO:0000256" key="6">
    <source>
        <dbReference type="ARBA" id="ARBA00022692"/>
    </source>
</evidence>
<dbReference type="PANTHER" id="PTHR12468">
    <property type="entry name" value="GPI MANNOSYLTRANSFERASE 2"/>
    <property type="match status" value="1"/>
</dbReference>
<evidence type="ECO:0000313" key="11">
    <source>
        <dbReference type="EMBL" id="OGM63421.1"/>
    </source>
</evidence>
<dbReference type="UniPathway" id="UPA00196"/>
<feature type="transmembrane region" description="Helical" evidence="10">
    <location>
        <begin position="114"/>
        <end position="132"/>
    </location>
</feature>
<dbReference type="PANTHER" id="PTHR12468:SF2">
    <property type="entry name" value="GPI MANNOSYLTRANSFERASE 2"/>
    <property type="match status" value="1"/>
</dbReference>
<feature type="transmembrane region" description="Helical" evidence="10">
    <location>
        <begin position="152"/>
        <end position="181"/>
    </location>
</feature>
<feature type="transmembrane region" description="Helical" evidence="10">
    <location>
        <begin position="255"/>
        <end position="275"/>
    </location>
</feature>